<dbReference type="SUPFAM" id="SSF57716">
    <property type="entry name" value="Glucocorticoid receptor-like (DNA-binding domain)"/>
    <property type="match status" value="1"/>
</dbReference>
<feature type="region of interest" description="Disordered" evidence="9">
    <location>
        <begin position="240"/>
        <end position="308"/>
    </location>
</feature>
<feature type="compositionally biased region" description="Low complexity" evidence="9">
    <location>
        <begin position="123"/>
        <end position="152"/>
    </location>
</feature>
<evidence type="ECO:0000259" key="10">
    <source>
        <dbReference type="PROSITE" id="PS50114"/>
    </source>
</evidence>
<dbReference type="Pfam" id="PF08550">
    <property type="entry name" value="GATA_AreA"/>
    <property type="match status" value="1"/>
</dbReference>
<evidence type="ECO:0000256" key="2">
    <source>
        <dbReference type="ARBA" id="ARBA00022723"/>
    </source>
</evidence>
<dbReference type="Proteomes" id="UP000054272">
    <property type="component" value="Unassembled WGS sequence"/>
</dbReference>
<feature type="compositionally biased region" description="Low complexity" evidence="9">
    <location>
        <begin position="1243"/>
        <end position="1259"/>
    </location>
</feature>
<evidence type="ECO:0000256" key="5">
    <source>
        <dbReference type="ARBA" id="ARBA00023015"/>
    </source>
</evidence>
<dbReference type="PROSITE" id="PS00344">
    <property type="entry name" value="GATA_ZN_FINGER_1"/>
    <property type="match status" value="1"/>
</dbReference>
<feature type="region of interest" description="Disordered" evidence="9">
    <location>
        <begin position="762"/>
        <end position="797"/>
    </location>
</feature>
<feature type="region of interest" description="Disordered" evidence="9">
    <location>
        <begin position="364"/>
        <end position="437"/>
    </location>
</feature>
<evidence type="ECO:0000256" key="8">
    <source>
        <dbReference type="PROSITE-ProRule" id="PRU00094"/>
    </source>
</evidence>
<dbReference type="PANTHER" id="PTHR10071">
    <property type="entry name" value="TRANSCRIPTION FACTOR GATA FAMILY MEMBER"/>
    <property type="match status" value="1"/>
</dbReference>
<dbReference type="InterPro" id="IPR000679">
    <property type="entry name" value="Znf_GATA"/>
</dbReference>
<protein>
    <submittedName>
        <fullName evidence="11">GATA type zinc finger protein asd-4</fullName>
    </submittedName>
</protein>
<dbReference type="PANTHER" id="PTHR10071:SF281">
    <property type="entry name" value="BOX A-BINDING FACTOR-RELATED"/>
    <property type="match status" value="1"/>
</dbReference>
<feature type="compositionally biased region" description="Basic and acidic residues" evidence="9">
    <location>
        <begin position="630"/>
        <end position="653"/>
    </location>
</feature>
<dbReference type="InterPro" id="IPR013860">
    <property type="entry name" value="AreA_GATA"/>
</dbReference>
<reference evidence="11 12" key="1">
    <citation type="submission" date="2015-01" db="EMBL/GenBank/DDBJ databases">
        <title>The Genome Sequence of Cryptococcus gattii EJB2.</title>
        <authorList>
            <consortium name="The Broad Institute Genomics Platform"/>
            <person name="Cuomo C."/>
            <person name="Litvintseva A."/>
            <person name="Chen Y."/>
            <person name="Heitman J."/>
            <person name="Sun S."/>
            <person name="Springer D."/>
            <person name="Dromer F."/>
            <person name="Young S."/>
            <person name="Zeng Q."/>
            <person name="Gargeya S."/>
            <person name="Abouelleil A."/>
            <person name="Alvarado L."/>
            <person name="Chapman S.B."/>
            <person name="Gainer-Dewar J."/>
            <person name="Goldberg J."/>
            <person name="Griggs A."/>
            <person name="Gujja S."/>
            <person name="Hansen M."/>
            <person name="Howarth C."/>
            <person name="Imamovic A."/>
            <person name="Larimer J."/>
            <person name="Murphy C."/>
            <person name="Naylor J."/>
            <person name="Pearson M."/>
            <person name="Priest M."/>
            <person name="Roberts A."/>
            <person name="Saif S."/>
            <person name="Shea T."/>
            <person name="Sykes S."/>
            <person name="Wortman J."/>
            <person name="Nusbaum C."/>
            <person name="Birren B."/>
        </authorList>
    </citation>
    <scope>NUCLEOTIDE SEQUENCE [LARGE SCALE GENOMIC DNA]</scope>
    <source>
        <strain evidence="11 12">EJB2</strain>
    </source>
</reference>
<dbReference type="InterPro" id="IPR013088">
    <property type="entry name" value="Znf_NHR/GATA"/>
</dbReference>
<organism evidence="11 12">
    <name type="scientific">Cryptococcus gattii EJB2</name>
    <dbReference type="NCBI Taxonomy" id="1296103"/>
    <lineage>
        <taxon>Eukaryota</taxon>
        <taxon>Fungi</taxon>
        <taxon>Dikarya</taxon>
        <taxon>Basidiomycota</taxon>
        <taxon>Agaricomycotina</taxon>
        <taxon>Tremellomycetes</taxon>
        <taxon>Tremellales</taxon>
        <taxon>Cryptococcaceae</taxon>
        <taxon>Cryptococcus</taxon>
        <taxon>Cryptococcus gattii species complex</taxon>
    </lineage>
</organism>
<dbReference type="PRINTS" id="PR00619">
    <property type="entry name" value="GATAZNFINGER"/>
</dbReference>
<dbReference type="EMBL" id="KN848756">
    <property type="protein sequence ID" value="KIR77278.1"/>
    <property type="molecule type" value="Genomic_DNA"/>
</dbReference>
<dbReference type="Pfam" id="PF00320">
    <property type="entry name" value="GATA"/>
    <property type="match status" value="1"/>
</dbReference>
<keyword evidence="7" id="KW-0539">Nucleus</keyword>
<dbReference type="PROSITE" id="PS50114">
    <property type="entry name" value="GATA_ZN_FINGER_2"/>
    <property type="match status" value="1"/>
</dbReference>
<feature type="compositionally biased region" description="Low complexity" evidence="9">
    <location>
        <begin position="494"/>
        <end position="514"/>
    </location>
</feature>
<dbReference type="Gene3D" id="3.30.50.10">
    <property type="entry name" value="Erythroid Transcription Factor GATA-1, subunit A"/>
    <property type="match status" value="1"/>
</dbReference>
<keyword evidence="2" id="KW-0479">Metal-binding</keyword>
<keyword evidence="4" id="KW-0862">Zinc</keyword>
<feature type="compositionally biased region" description="Polar residues" evidence="9">
    <location>
        <begin position="961"/>
        <end position="970"/>
    </location>
</feature>
<feature type="region of interest" description="Disordered" evidence="9">
    <location>
        <begin position="74"/>
        <end position="180"/>
    </location>
</feature>
<keyword evidence="12" id="KW-1185">Reference proteome</keyword>
<feature type="compositionally biased region" description="Low complexity" evidence="9">
    <location>
        <begin position="1137"/>
        <end position="1157"/>
    </location>
</feature>
<keyword evidence="6" id="KW-0804">Transcription</keyword>
<feature type="region of interest" description="Disordered" evidence="9">
    <location>
        <begin position="843"/>
        <end position="863"/>
    </location>
</feature>
<dbReference type="CDD" id="cd00202">
    <property type="entry name" value="ZnF_GATA"/>
    <property type="match status" value="1"/>
</dbReference>
<sequence length="1290" mass="136698">MDKLPWRTTSGGKKGPFTVDAGGGQAVYNGKGNTVRVPERPPSAASSRLSNPPTPAMSPSIPINRHNFPYPPQGYQSFSQPSSIGHSGSGSFHGNDHSSIATTPTPMTPIDIVGMSSSIQRNSFSQGVQSSSHSQLSSSRSKLSAPVISTTPIEPPPSSWGTSFPGQQGENDANIKPFDWTSLPDPLNWLSSLGTEQKTASNDDPMDPAVFASLADMVEQSQGKMNESALIDFMGALNSDTSPKAARSTAHSTSHPGGTSLLSRRLQHQQQTGPHDQNVHSSSQSSINSPGILHNSAGLPGFPGSQQQYNHVTFAQPGEMSKGGSSQPLTPWPLQERALGLGETPATTPGGSDFGVNSSVKMGITDSWQQGPMPKHELQGSSSSSRYPPIAPRRREAPQHPAPVFQTHRGSVPSSAHVSRAGSEAPHEDAMSDGVSLNGLPPLPNGLSLEHLAQYGAAGLEMALRMGMGIGMGLGQQTNQNVDVGSPPWPLPTNAPTSVPTSVPTSAPTTTSFSQNASSPKTSSRKGRKDANIVSDIFQDDFLTARVPSTPLMTPPLNGFGSFPVTRRPSQSDITSPLPEVGPPEQMAEKDPLAAQVWKTYARARDILPNGQRMENLTWRMMHLTLKKKEEEQAAKEKEEREKEEKKAAEKEAAAAAAAAAELPPVEERRGRTKGKSRIVGFAGATSSNSQSPNDMDVDWRAASRSRSRIPMDIDWRASSRSRSRSAAPFRNPFSEAHAHHLLAAGGTPIAEMGQYMVGHGSWNTHGANTHSTSHHSNQNQHHHASSLPGPPSMMLQNLSQLPEKEGEQDEVQQVVEHMNRSDLYPASAPQNRSALEHLQMSLASGLSSSKESTSNLPGINGPGLYTHSQENFHPQYGFLPRRVRKTSFDHTVRLLEEDETSTSPQSVSNPRKRQAEASPRGGANNPLPEGDSGFPTSNFTFSFPQSYENFFDLAAAGATPSGTQENSDVNRGGDDDLADLTDWTSQPVTADTSAFGSPSAFGHIEPGMSLPSMSQATGDNPFDFQQLMHLYLNANSSASPFTHINPSQVLGGVSSQAANDFSPSAISPQSGAPTPGNNSSGNNIRPLPKAVGGKPVENRRMPPPNRSNSTPNLAALKMSSQSGPSKHGHTASIIASGNAGPGSSKGNKGSSGNNKSRPGTPTSENEGGPGSIMPSGESPIMCTNCQTTNTPLWRRDPDGQPLCNACGLFYKLHGVVRPLSLKTDVIKKRNRAAPGPKESNLSRKNSVVASKNVSVRSKPSSPTITSSANSGGGSKKARRAPDAPGGINE</sequence>
<feature type="region of interest" description="Disordered" evidence="9">
    <location>
        <begin position="1230"/>
        <end position="1290"/>
    </location>
</feature>
<accession>A0ABR5BNP7</accession>
<dbReference type="InterPro" id="IPR039355">
    <property type="entry name" value="Transcription_factor_GATA"/>
</dbReference>
<feature type="compositionally biased region" description="Polar residues" evidence="9">
    <location>
        <begin position="160"/>
        <end position="171"/>
    </location>
</feature>
<evidence type="ECO:0000313" key="11">
    <source>
        <dbReference type="EMBL" id="KIR77278.1"/>
    </source>
</evidence>
<feature type="domain" description="GATA-type" evidence="10">
    <location>
        <begin position="1183"/>
        <end position="1230"/>
    </location>
</feature>
<proteinExistence type="predicted"/>
<keyword evidence="5" id="KW-0805">Transcription regulation</keyword>
<feature type="compositionally biased region" description="Low complexity" evidence="9">
    <location>
        <begin position="260"/>
        <end position="271"/>
    </location>
</feature>
<name>A0ABR5BNP7_9TREE</name>
<evidence type="ECO:0000256" key="6">
    <source>
        <dbReference type="ARBA" id="ARBA00023163"/>
    </source>
</evidence>
<gene>
    <name evidence="11" type="ORF">I306_05732</name>
</gene>
<feature type="compositionally biased region" description="Low complexity" evidence="9">
    <location>
        <begin position="843"/>
        <end position="857"/>
    </location>
</feature>
<feature type="region of interest" description="Disordered" evidence="9">
    <location>
        <begin position="1"/>
        <end position="59"/>
    </location>
</feature>
<feature type="compositionally biased region" description="Polar residues" evidence="9">
    <location>
        <begin position="408"/>
        <end position="417"/>
    </location>
</feature>
<evidence type="ECO:0000256" key="7">
    <source>
        <dbReference type="ARBA" id="ARBA00023242"/>
    </source>
</evidence>
<feature type="compositionally biased region" description="Polar residues" evidence="9">
    <location>
        <begin position="685"/>
        <end position="694"/>
    </location>
</feature>
<feature type="compositionally biased region" description="Polar residues" evidence="9">
    <location>
        <begin position="1107"/>
        <end position="1125"/>
    </location>
</feature>
<comment type="subcellular location">
    <subcellularLocation>
        <location evidence="1">Nucleus</location>
    </subcellularLocation>
</comment>
<evidence type="ECO:0000313" key="12">
    <source>
        <dbReference type="Proteomes" id="UP000054272"/>
    </source>
</evidence>
<feature type="region of interest" description="Disordered" evidence="9">
    <location>
        <begin position="895"/>
        <end position="939"/>
    </location>
</feature>
<evidence type="ECO:0000256" key="4">
    <source>
        <dbReference type="ARBA" id="ARBA00022833"/>
    </source>
</evidence>
<feature type="compositionally biased region" description="Polar residues" evidence="9">
    <location>
        <begin position="1061"/>
        <end position="1084"/>
    </location>
</feature>
<feature type="region of interest" description="Disordered" evidence="9">
    <location>
        <begin position="630"/>
        <end position="697"/>
    </location>
</feature>
<evidence type="ECO:0000256" key="3">
    <source>
        <dbReference type="ARBA" id="ARBA00022771"/>
    </source>
</evidence>
<feature type="region of interest" description="Disordered" evidence="9">
    <location>
        <begin position="958"/>
        <end position="982"/>
    </location>
</feature>
<feature type="compositionally biased region" description="Low complexity" evidence="9">
    <location>
        <begin position="764"/>
        <end position="780"/>
    </location>
</feature>
<evidence type="ECO:0000256" key="1">
    <source>
        <dbReference type="ARBA" id="ARBA00004123"/>
    </source>
</evidence>
<feature type="region of interest" description="Disordered" evidence="9">
    <location>
        <begin position="479"/>
        <end position="532"/>
    </location>
</feature>
<dbReference type="SMART" id="SM00401">
    <property type="entry name" value="ZnF_GATA"/>
    <property type="match status" value="1"/>
</dbReference>
<feature type="region of interest" description="Disordered" evidence="9">
    <location>
        <begin position="1061"/>
        <end position="1176"/>
    </location>
</feature>
<evidence type="ECO:0000256" key="9">
    <source>
        <dbReference type="SAM" id="MobiDB-lite"/>
    </source>
</evidence>
<feature type="region of interest" description="Disordered" evidence="9">
    <location>
        <begin position="566"/>
        <end position="590"/>
    </location>
</feature>
<feature type="compositionally biased region" description="Low complexity" evidence="9">
    <location>
        <begin position="77"/>
        <end position="99"/>
    </location>
</feature>
<keyword evidence="3 8" id="KW-0863">Zinc-finger</keyword>